<evidence type="ECO:0000313" key="1">
    <source>
        <dbReference type="EMBL" id="GJS64105.1"/>
    </source>
</evidence>
<comment type="caution">
    <text evidence="1">The sequence shown here is derived from an EMBL/GenBank/DDBJ whole genome shotgun (WGS) entry which is preliminary data.</text>
</comment>
<name>A0ABQ4XGW9_9ASTR</name>
<dbReference type="EMBL" id="BQNB010009479">
    <property type="protein sequence ID" value="GJS64105.1"/>
    <property type="molecule type" value="Genomic_DNA"/>
</dbReference>
<keyword evidence="2" id="KW-1185">Reference proteome</keyword>
<sequence>MCILIVPQQNTGFILDSDMEGKNEESYKFPIAVQQSFNSLWSQDVRGDPDSGIGGHWRSSDSGMYKFILILRALAVFRFRRALAVFRFRHAFTKNGIACIYLEGPPHHDFSLIGILLGKSTSYILDSWYSLVIIKQMEDGVLKQMEDGVFINQSKYIKEMLKKFSLEDSKQMKTPMSSDTKLTKDEECDVCLYARFQEAPKTSHLEAVKRIFQYIKGTTHLGLWYPKGTNIETVVYAESDHARD</sequence>
<dbReference type="PANTHER" id="PTHR11439:SF483">
    <property type="entry name" value="PEPTIDE SYNTHASE GLIP-LIKE, PUTATIVE (AFU_ORTHOLOGUE AFUA_3G12920)-RELATED"/>
    <property type="match status" value="1"/>
</dbReference>
<evidence type="ECO:0000313" key="2">
    <source>
        <dbReference type="Proteomes" id="UP001151760"/>
    </source>
</evidence>
<dbReference type="PANTHER" id="PTHR11439">
    <property type="entry name" value="GAG-POL-RELATED RETROTRANSPOSON"/>
    <property type="match status" value="1"/>
</dbReference>
<accession>A0ABQ4XGW9</accession>
<protein>
    <recommendedName>
        <fullName evidence="3">Reverse transcriptase Ty1/copia-type domain-containing protein</fullName>
    </recommendedName>
</protein>
<organism evidence="1 2">
    <name type="scientific">Tanacetum coccineum</name>
    <dbReference type="NCBI Taxonomy" id="301880"/>
    <lineage>
        <taxon>Eukaryota</taxon>
        <taxon>Viridiplantae</taxon>
        <taxon>Streptophyta</taxon>
        <taxon>Embryophyta</taxon>
        <taxon>Tracheophyta</taxon>
        <taxon>Spermatophyta</taxon>
        <taxon>Magnoliopsida</taxon>
        <taxon>eudicotyledons</taxon>
        <taxon>Gunneridae</taxon>
        <taxon>Pentapetalae</taxon>
        <taxon>asterids</taxon>
        <taxon>campanulids</taxon>
        <taxon>Asterales</taxon>
        <taxon>Asteraceae</taxon>
        <taxon>Asteroideae</taxon>
        <taxon>Anthemideae</taxon>
        <taxon>Anthemidinae</taxon>
        <taxon>Tanacetum</taxon>
    </lineage>
</organism>
<reference evidence="1" key="1">
    <citation type="journal article" date="2022" name="Int. J. Mol. Sci.">
        <title>Draft Genome of Tanacetum Coccineum: Genomic Comparison of Closely Related Tanacetum-Family Plants.</title>
        <authorList>
            <person name="Yamashiro T."/>
            <person name="Shiraishi A."/>
            <person name="Nakayama K."/>
            <person name="Satake H."/>
        </authorList>
    </citation>
    <scope>NUCLEOTIDE SEQUENCE</scope>
</reference>
<gene>
    <name evidence="1" type="ORF">Tco_0678669</name>
</gene>
<dbReference type="Proteomes" id="UP001151760">
    <property type="component" value="Unassembled WGS sequence"/>
</dbReference>
<reference evidence="1" key="2">
    <citation type="submission" date="2022-01" db="EMBL/GenBank/DDBJ databases">
        <authorList>
            <person name="Yamashiro T."/>
            <person name="Shiraishi A."/>
            <person name="Satake H."/>
            <person name="Nakayama K."/>
        </authorList>
    </citation>
    <scope>NUCLEOTIDE SEQUENCE</scope>
</reference>
<proteinExistence type="predicted"/>
<evidence type="ECO:0008006" key="3">
    <source>
        <dbReference type="Google" id="ProtNLM"/>
    </source>
</evidence>